<accession>A0A915IV69</accession>
<proteinExistence type="predicted"/>
<dbReference type="AlphaFoldDB" id="A0A915IV69"/>
<keyword evidence="1" id="KW-1185">Reference proteome</keyword>
<evidence type="ECO:0000313" key="1">
    <source>
        <dbReference type="Proteomes" id="UP000887565"/>
    </source>
</evidence>
<protein>
    <submittedName>
        <fullName evidence="2">Uncharacterized protein</fullName>
    </submittedName>
</protein>
<dbReference type="Proteomes" id="UP000887565">
    <property type="component" value="Unplaced"/>
</dbReference>
<dbReference type="WBParaSite" id="nRc.2.0.1.t17290-RA">
    <property type="protein sequence ID" value="nRc.2.0.1.t17290-RA"/>
    <property type="gene ID" value="nRc.2.0.1.g17290"/>
</dbReference>
<evidence type="ECO:0000313" key="2">
    <source>
        <dbReference type="WBParaSite" id="nRc.2.0.1.t17290-RA"/>
    </source>
</evidence>
<name>A0A915IV69_ROMCU</name>
<sequence>TTPLKFWGIGNSQPQESRLTPRQTLGLRYTYDAYKEYACNLAEKMRARRVEIFENYFHQDFAFILRYERSKKKLTSTVDLAQKLEGSSKFFDKSLIAGHMQHSSEDIRIDVDRCLGRLINFFCEITAAIYEKHEFAMKGFLLCASVLHPEAHSK</sequence>
<organism evidence="1 2">
    <name type="scientific">Romanomermis culicivorax</name>
    <name type="common">Nematode worm</name>
    <dbReference type="NCBI Taxonomy" id="13658"/>
    <lineage>
        <taxon>Eukaryota</taxon>
        <taxon>Metazoa</taxon>
        <taxon>Ecdysozoa</taxon>
        <taxon>Nematoda</taxon>
        <taxon>Enoplea</taxon>
        <taxon>Dorylaimia</taxon>
        <taxon>Mermithida</taxon>
        <taxon>Mermithoidea</taxon>
        <taxon>Mermithidae</taxon>
        <taxon>Romanomermis</taxon>
    </lineage>
</organism>
<reference evidence="2" key="1">
    <citation type="submission" date="2022-11" db="UniProtKB">
        <authorList>
            <consortium name="WormBaseParasite"/>
        </authorList>
    </citation>
    <scope>IDENTIFICATION</scope>
</reference>